<protein>
    <submittedName>
        <fullName evidence="2">Uncharacterized protein</fullName>
    </submittedName>
</protein>
<dbReference type="AlphaFoldDB" id="A0A7J8WJP1"/>
<feature type="compositionally biased region" description="Low complexity" evidence="1">
    <location>
        <begin position="53"/>
        <end position="67"/>
    </location>
</feature>
<accession>A0A7J8WJP1</accession>
<name>A0A7J8WJP1_GOSAI</name>
<proteinExistence type="predicted"/>
<feature type="region of interest" description="Disordered" evidence="1">
    <location>
        <begin position="42"/>
        <end position="67"/>
    </location>
</feature>
<evidence type="ECO:0000256" key="1">
    <source>
        <dbReference type="SAM" id="MobiDB-lite"/>
    </source>
</evidence>
<dbReference type="Proteomes" id="UP000593577">
    <property type="component" value="Unassembled WGS sequence"/>
</dbReference>
<organism evidence="2 3">
    <name type="scientific">Gossypium aridum</name>
    <name type="common">American cotton</name>
    <name type="synonym">Erioxylum aridum</name>
    <dbReference type="NCBI Taxonomy" id="34290"/>
    <lineage>
        <taxon>Eukaryota</taxon>
        <taxon>Viridiplantae</taxon>
        <taxon>Streptophyta</taxon>
        <taxon>Embryophyta</taxon>
        <taxon>Tracheophyta</taxon>
        <taxon>Spermatophyta</taxon>
        <taxon>Magnoliopsida</taxon>
        <taxon>eudicotyledons</taxon>
        <taxon>Gunneridae</taxon>
        <taxon>Pentapetalae</taxon>
        <taxon>rosids</taxon>
        <taxon>malvids</taxon>
        <taxon>Malvales</taxon>
        <taxon>Malvaceae</taxon>
        <taxon>Malvoideae</taxon>
        <taxon>Gossypium</taxon>
    </lineage>
</organism>
<gene>
    <name evidence="2" type="ORF">Goari_016751</name>
</gene>
<reference evidence="2 3" key="1">
    <citation type="journal article" date="2019" name="Genome Biol. Evol.">
        <title>Insights into the evolution of the New World diploid cottons (Gossypium, subgenus Houzingenia) based on genome sequencing.</title>
        <authorList>
            <person name="Grover C.E."/>
            <person name="Arick M.A. 2nd"/>
            <person name="Thrash A."/>
            <person name="Conover J.L."/>
            <person name="Sanders W.S."/>
            <person name="Peterson D.G."/>
            <person name="Frelichowski J.E."/>
            <person name="Scheffler J.A."/>
            <person name="Scheffler B.E."/>
            <person name="Wendel J.F."/>
        </authorList>
    </citation>
    <scope>NUCLEOTIDE SEQUENCE [LARGE SCALE GENOMIC DNA]</scope>
    <source>
        <strain evidence="2">185</strain>
        <tissue evidence="2">Leaf</tissue>
    </source>
</reference>
<sequence length="104" mass="11440">MSLSDDGGKVVRSFEDRDTKKVKFKGGNGEASVDMVVDVVPTSPPSWKDKLLGGASSGSNKRSSDSRGSFARMEVYINLDRLFVSQVLVNREIQRVEYDSLPVI</sequence>
<comment type="caution">
    <text evidence="2">The sequence shown here is derived from an EMBL/GenBank/DDBJ whole genome shotgun (WGS) entry which is preliminary data.</text>
</comment>
<evidence type="ECO:0000313" key="2">
    <source>
        <dbReference type="EMBL" id="MBA0675196.1"/>
    </source>
</evidence>
<keyword evidence="3" id="KW-1185">Reference proteome</keyword>
<dbReference type="EMBL" id="JABFAA010000001">
    <property type="protein sequence ID" value="MBA0675196.1"/>
    <property type="molecule type" value="Genomic_DNA"/>
</dbReference>
<evidence type="ECO:0000313" key="3">
    <source>
        <dbReference type="Proteomes" id="UP000593577"/>
    </source>
</evidence>